<evidence type="ECO:0000256" key="1">
    <source>
        <dbReference type="ARBA" id="ARBA00004123"/>
    </source>
</evidence>
<dbReference type="PANTHER" id="PTHR33572">
    <property type="entry name" value="SPORE DEVELOPMENT REGULATOR VOSA"/>
    <property type="match status" value="1"/>
</dbReference>
<evidence type="ECO:0000256" key="2">
    <source>
        <dbReference type="ARBA" id="ARBA00023015"/>
    </source>
</evidence>
<feature type="compositionally biased region" description="Polar residues" evidence="5">
    <location>
        <begin position="28"/>
        <end position="40"/>
    </location>
</feature>
<evidence type="ECO:0000256" key="4">
    <source>
        <dbReference type="ARBA" id="ARBA00023242"/>
    </source>
</evidence>
<evidence type="ECO:0000256" key="5">
    <source>
        <dbReference type="SAM" id="MobiDB-lite"/>
    </source>
</evidence>
<dbReference type="InterPro" id="IPR021740">
    <property type="entry name" value="Velvet"/>
</dbReference>
<evidence type="ECO:0000313" key="8">
    <source>
        <dbReference type="Proteomes" id="UP000799118"/>
    </source>
</evidence>
<keyword evidence="2" id="KW-0805">Transcription regulation</keyword>
<accession>A0A6A4H8C9</accession>
<gene>
    <name evidence="7" type="ORF">BT96DRAFT_217812</name>
</gene>
<dbReference type="PROSITE" id="PS51821">
    <property type="entry name" value="VELVET"/>
    <property type="match status" value="1"/>
</dbReference>
<keyword evidence="4" id="KW-0539">Nucleus</keyword>
<evidence type="ECO:0000313" key="7">
    <source>
        <dbReference type="EMBL" id="KAE9393447.1"/>
    </source>
</evidence>
<proteinExistence type="predicted"/>
<sequence length="302" mass="32928">MMTALGPSLSDSKRLGDFPLDVRSLSTDFGETVRSPSSACASPIEHAGSRRINKSQRASLSPLSNSRDSGCDRVSYSPSYRLRIRGDNSPTLSRFPSRKLPAPLQLPSRHGTSSGQSSPQTVYSSASFFTSRGSPTSSHSSPRSSYGSFSNLSSLFPDNSRNHLPRIQISSLLSDPRNLSYHLEVIQHPQRAAEFSNAPLSRLPITPPVIARLTIHDASGNPVAHEAELPFLIAHLSLYSENGDRVDVGPGGMPNLYGNLVSSIDQLEDLQGNRGLFFLFPDVSIQLRGRYRLGITLLRISR</sequence>
<keyword evidence="8" id="KW-1185">Reference proteome</keyword>
<comment type="subcellular location">
    <subcellularLocation>
        <location evidence="1">Nucleus</location>
    </subcellularLocation>
</comment>
<evidence type="ECO:0000259" key="6">
    <source>
        <dbReference type="PROSITE" id="PS51821"/>
    </source>
</evidence>
<dbReference type="Proteomes" id="UP000799118">
    <property type="component" value="Unassembled WGS sequence"/>
</dbReference>
<evidence type="ECO:0000256" key="3">
    <source>
        <dbReference type="ARBA" id="ARBA00023163"/>
    </source>
</evidence>
<dbReference type="PANTHER" id="PTHR33572:SF15">
    <property type="entry name" value="VELVET DOMAIN-CONTAINING PROTEIN"/>
    <property type="match status" value="1"/>
</dbReference>
<feature type="domain" description="Velvet" evidence="6">
    <location>
        <begin position="176"/>
        <end position="302"/>
    </location>
</feature>
<dbReference type="OrthoDB" id="3056235at2759"/>
<dbReference type="GO" id="GO:0005634">
    <property type="term" value="C:nucleus"/>
    <property type="evidence" value="ECO:0007669"/>
    <property type="project" value="UniProtKB-SubCell"/>
</dbReference>
<name>A0A6A4H8C9_9AGAR</name>
<reference evidence="7" key="1">
    <citation type="journal article" date="2019" name="Environ. Microbiol.">
        <title>Fungal ecological strategies reflected in gene transcription - a case study of two litter decomposers.</title>
        <authorList>
            <person name="Barbi F."/>
            <person name="Kohler A."/>
            <person name="Barry K."/>
            <person name="Baskaran P."/>
            <person name="Daum C."/>
            <person name="Fauchery L."/>
            <person name="Ihrmark K."/>
            <person name="Kuo A."/>
            <person name="LaButti K."/>
            <person name="Lipzen A."/>
            <person name="Morin E."/>
            <person name="Grigoriev I.V."/>
            <person name="Henrissat B."/>
            <person name="Lindahl B."/>
            <person name="Martin F."/>
        </authorList>
    </citation>
    <scope>NUCLEOTIDE SEQUENCE</scope>
    <source>
        <strain evidence="7">JB14</strain>
    </source>
</reference>
<dbReference type="AlphaFoldDB" id="A0A6A4H8C9"/>
<dbReference type="InterPro" id="IPR037525">
    <property type="entry name" value="Velvet_dom"/>
</dbReference>
<dbReference type="EMBL" id="ML769571">
    <property type="protein sequence ID" value="KAE9393447.1"/>
    <property type="molecule type" value="Genomic_DNA"/>
</dbReference>
<protein>
    <recommendedName>
        <fullName evidence="6">Velvet domain-containing protein</fullName>
    </recommendedName>
</protein>
<feature type="region of interest" description="Disordered" evidence="5">
    <location>
        <begin position="28"/>
        <end position="145"/>
    </location>
</feature>
<organism evidence="7 8">
    <name type="scientific">Gymnopus androsaceus JB14</name>
    <dbReference type="NCBI Taxonomy" id="1447944"/>
    <lineage>
        <taxon>Eukaryota</taxon>
        <taxon>Fungi</taxon>
        <taxon>Dikarya</taxon>
        <taxon>Basidiomycota</taxon>
        <taxon>Agaricomycotina</taxon>
        <taxon>Agaricomycetes</taxon>
        <taxon>Agaricomycetidae</taxon>
        <taxon>Agaricales</taxon>
        <taxon>Marasmiineae</taxon>
        <taxon>Omphalotaceae</taxon>
        <taxon>Gymnopus</taxon>
    </lineage>
</organism>
<feature type="compositionally biased region" description="Low complexity" evidence="5">
    <location>
        <begin position="129"/>
        <end position="145"/>
    </location>
</feature>
<feature type="compositionally biased region" description="Polar residues" evidence="5">
    <location>
        <begin position="55"/>
        <end position="68"/>
    </location>
</feature>
<dbReference type="Pfam" id="PF11754">
    <property type="entry name" value="Velvet"/>
    <property type="match status" value="2"/>
</dbReference>
<dbReference type="InterPro" id="IPR038491">
    <property type="entry name" value="Velvet_dom_sf"/>
</dbReference>
<feature type="compositionally biased region" description="Polar residues" evidence="5">
    <location>
        <begin position="110"/>
        <end position="128"/>
    </location>
</feature>
<keyword evidence="3" id="KW-0804">Transcription</keyword>
<dbReference type="Gene3D" id="2.60.40.3960">
    <property type="entry name" value="Velvet domain"/>
    <property type="match status" value="1"/>
</dbReference>